<dbReference type="Gene3D" id="3.10.450.160">
    <property type="entry name" value="inner membrane protein cigr"/>
    <property type="match status" value="1"/>
</dbReference>
<reference evidence="3 4" key="1">
    <citation type="submission" date="2016-10" db="EMBL/GenBank/DDBJ databases">
        <authorList>
            <person name="Varghese N."/>
            <person name="Submissions S."/>
        </authorList>
    </citation>
    <scope>NUCLEOTIDE SEQUENCE [LARGE SCALE GENOMIC DNA]</scope>
    <source>
        <strain evidence="3 4">YR512</strain>
    </source>
</reference>
<feature type="signal peptide" evidence="2">
    <location>
        <begin position="1"/>
        <end position="26"/>
    </location>
</feature>
<gene>
    <name evidence="3" type="ORF">SAMN05518863_105153</name>
</gene>
<dbReference type="Proteomes" id="UP000198841">
    <property type="component" value="Unassembled WGS sequence"/>
</dbReference>
<keyword evidence="4" id="KW-1185">Reference proteome</keyword>
<accession>A0A1I3XKX9</accession>
<keyword evidence="2" id="KW-0732">Signal</keyword>
<feature type="compositionally biased region" description="Low complexity" evidence="1">
    <location>
        <begin position="39"/>
        <end position="67"/>
    </location>
</feature>
<sequence length="170" mass="18263">MRRTHVNLLSAGIFLGALSLAPAALAEGEQTDAVPMPPQVQQTAPDAQTQAPAADPQTQAPAADAPASNEPAESSGDVAPIRPPQSGNATAPNNYDLTTIIIDYKEYKVGDVVPDEYRKKQYTIVEWKPRHLPAPQPGTHWAYINANYILITDDSGKIVMGKSGEIFFRG</sequence>
<dbReference type="Pfam" id="PF11776">
    <property type="entry name" value="RcnB"/>
    <property type="match status" value="1"/>
</dbReference>
<organism evidence="3 4">
    <name type="scientific">Candidatus Pantoea symbiotica</name>
    <dbReference type="NCBI Taxonomy" id="1884370"/>
    <lineage>
        <taxon>Bacteria</taxon>
        <taxon>Pseudomonadati</taxon>
        <taxon>Pseudomonadota</taxon>
        <taxon>Gammaproteobacteria</taxon>
        <taxon>Enterobacterales</taxon>
        <taxon>Erwiniaceae</taxon>
        <taxon>Pantoea</taxon>
    </lineage>
</organism>
<dbReference type="RefSeq" id="WP_008107748.1">
    <property type="nucleotide sequence ID" value="NZ_FOSD01000005.1"/>
</dbReference>
<proteinExistence type="predicted"/>
<feature type="chain" id="PRO_5046924843" evidence="2">
    <location>
        <begin position="27"/>
        <end position="170"/>
    </location>
</feature>
<evidence type="ECO:0000313" key="4">
    <source>
        <dbReference type="Proteomes" id="UP000198841"/>
    </source>
</evidence>
<name>A0A1I3XKX9_9GAMM</name>
<comment type="caution">
    <text evidence="3">The sequence shown here is derived from an EMBL/GenBank/DDBJ whole genome shotgun (WGS) entry which is preliminary data.</text>
</comment>
<evidence type="ECO:0000313" key="3">
    <source>
        <dbReference type="EMBL" id="SFK20155.1"/>
    </source>
</evidence>
<evidence type="ECO:0000256" key="2">
    <source>
        <dbReference type="SAM" id="SignalP"/>
    </source>
</evidence>
<evidence type="ECO:0000256" key="1">
    <source>
        <dbReference type="SAM" id="MobiDB-lite"/>
    </source>
</evidence>
<dbReference type="InterPro" id="IPR024572">
    <property type="entry name" value="RcnB"/>
</dbReference>
<dbReference type="EMBL" id="FOSD01000005">
    <property type="protein sequence ID" value="SFK20155.1"/>
    <property type="molecule type" value="Genomic_DNA"/>
</dbReference>
<protein>
    <submittedName>
        <fullName evidence="3">Regulator RcnB of Ni and Co efflux</fullName>
    </submittedName>
</protein>
<feature type="region of interest" description="Disordered" evidence="1">
    <location>
        <begin position="35"/>
        <end position="93"/>
    </location>
</feature>